<organism evidence="8 9">
    <name type="scientific">Streptomyces noboritoensis</name>
    <dbReference type="NCBI Taxonomy" id="67337"/>
    <lineage>
        <taxon>Bacteria</taxon>
        <taxon>Bacillati</taxon>
        <taxon>Actinomycetota</taxon>
        <taxon>Actinomycetes</taxon>
        <taxon>Kitasatosporales</taxon>
        <taxon>Streptomycetaceae</taxon>
        <taxon>Streptomyces</taxon>
    </lineage>
</organism>
<dbReference type="CDD" id="cd00075">
    <property type="entry name" value="HATPase"/>
    <property type="match status" value="1"/>
</dbReference>
<keyword evidence="8" id="KW-0067">ATP-binding</keyword>
<dbReference type="EC" id="2.7.13.3" evidence="2"/>
<reference evidence="8 9" key="1">
    <citation type="submission" date="2024-09" db="EMBL/GenBank/DDBJ databases">
        <authorList>
            <person name="Sun Q."/>
            <person name="Mori K."/>
        </authorList>
    </citation>
    <scope>NUCLEOTIDE SEQUENCE [LARGE SCALE GENOMIC DNA]</scope>
    <source>
        <strain evidence="8 9">JCM 4557</strain>
    </source>
</reference>
<dbReference type="InterPro" id="IPR036890">
    <property type="entry name" value="HATPase_C_sf"/>
</dbReference>
<dbReference type="InterPro" id="IPR050428">
    <property type="entry name" value="TCS_sensor_his_kinase"/>
</dbReference>
<evidence type="ECO:0000256" key="6">
    <source>
        <dbReference type="SAM" id="MobiDB-lite"/>
    </source>
</evidence>
<accession>A0ABV6TG72</accession>
<keyword evidence="9" id="KW-1185">Reference proteome</keyword>
<dbReference type="Proteomes" id="UP001589887">
    <property type="component" value="Unassembled WGS sequence"/>
</dbReference>
<evidence type="ECO:0000256" key="5">
    <source>
        <dbReference type="ARBA" id="ARBA00022777"/>
    </source>
</evidence>
<dbReference type="EMBL" id="JBHMQV010000007">
    <property type="protein sequence ID" value="MFC0843500.1"/>
    <property type="molecule type" value="Genomic_DNA"/>
</dbReference>
<feature type="domain" description="Histidine kinase/HSP90-like ATPase" evidence="7">
    <location>
        <begin position="230"/>
        <end position="340"/>
    </location>
</feature>
<dbReference type="Gene3D" id="3.30.565.10">
    <property type="entry name" value="Histidine kinase-like ATPase, C-terminal domain"/>
    <property type="match status" value="1"/>
</dbReference>
<protein>
    <recommendedName>
        <fullName evidence="2">histidine kinase</fullName>
        <ecNumber evidence="2">2.7.13.3</ecNumber>
    </recommendedName>
</protein>
<comment type="catalytic activity">
    <reaction evidence="1">
        <text>ATP + protein L-histidine = ADP + protein N-phospho-L-histidine.</text>
        <dbReference type="EC" id="2.7.13.3"/>
    </reaction>
</comment>
<proteinExistence type="predicted"/>
<keyword evidence="5" id="KW-0418">Kinase</keyword>
<keyword evidence="3" id="KW-0597">Phosphoprotein</keyword>
<evidence type="ECO:0000256" key="4">
    <source>
        <dbReference type="ARBA" id="ARBA00022679"/>
    </source>
</evidence>
<dbReference type="SUPFAM" id="SSF55874">
    <property type="entry name" value="ATPase domain of HSP90 chaperone/DNA topoisomerase II/histidine kinase"/>
    <property type="match status" value="1"/>
</dbReference>
<feature type="compositionally biased region" description="Low complexity" evidence="6">
    <location>
        <begin position="375"/>
        <end position="405"/>
    </location>
</feature>
<keyword evidence="8" id="KW-0547">Nucleotide-binding</keyword>
<feature type="region of interest" description="Disordered" evidence="6">
    <location>
        <begin position="347"/>
        <end position="427"/>
    </location>
</feature>
<evidence type="ECO:0000313" key="9">
    <source>
        <dbReference type="Proteomes" id="UP001589887"/>
    </source>
</evidence>
<dbReference type="Pfam" id="PF02518">
    <property type="entry name" value="HATPase_c"/>
    <property type="match status" value="1"/>
</dbReference>
<dbReference type="RefSeq" id="WP_394317256.1">
    <property type="nucleotide sequence ID" value="NZ_JBHMQV010000007.1"/>
</dbReference>
<evidence type="ECO:0000256" key="3">
    <source>
        <dbReference type="ARBA" id="ARBA00022553"/>
    </source>
</evidence>
<evidence type="ECO:0000256" key="1">
    <source>
        <dbReference type="ARBA" id="ARBA00000085"/>
    </source>
</evidence>
<evidence type="ECO:0000259" key="7">
    <source>
        <dbReference type="Pfam" id="PF02518"/>
    </source>
</evidence>
<comment type="caution">
    <text evidence="8">The sequence shown here is derived from an EMBL/GenBank/DDBJ whole genome shotgun (WGS) entry which is preliminary data.</text>
</comment>
<dbReference type="PANTHER" id="PTHR45436:SF5">
    <property type="entry name" value="SENSOR HISTIDINE KINASE TRCS"/>
    <property type="match status" value="1"/>
</dbReference>
<evidence type="ECO:0000313" key="8">
    <source>
        <dbReference type="EMBL" id="MFC0843500.1"/>
    </source>
</evidence>
<evidence type="ECO:0000256" key="2">
    <source>
        <dbReference type="ARBA" id="ARBA00012438"/>
    </source>
</evidence>
<name>A0ABV6TG72_9ACTN</name>
<gene>
    <name evidence="8" type="ORF">ACFH04_07095</name>
</gene>
<dbReference type="GO" id="GO:0005524">
    <property type="term" value="F:ATP binding"/>
    <property type="evidence" value="ECO:0007669"/>
    <property type="project" value="UniProtKB-KW"/>
</dbReference>
<dbReference type="InterPro" id="IPR003594">
    <property type="entry name" value="HATPase_dom"/>
</dbReference>
<keyword evidence="4" id="KW-0808">Transferase</keyword>
<dbReference type="PANTHER" id="PTHR45436">
    <property type="entry name" value="SENSOR HISTIDINE KINASE YKOH"/>
    <property type="match status" value="1"/>
</dbReference>
<sequence>MSLLLTEVLVGTTALAGGTAVTLGIRGRWRCRRLYEQVLDLEAERSAQDHVLYSLGDPHLLDWLRAAQPSSDVTSLVQLPPRLRGTKFLGRVQRLGEQVARSVQVLREEARLEATREIEKRAADDTRAAVRAFASQLASQGTDLGRSVGDMLRRQTDADLVEELLQLDHLAQQQVRTAQAYVVLCGGRPGRSWPATSFTDVVRGAMSRIRDYRRVRSQELEVLVAGPVVEPLVQIVAALLDNATRFSPPNAWVQVNLQHGTQGVTVVIDDAGLRMNEEQLADAQALLTRQRLTDIHTLGPVPQTGFPVVAELAARYGFQAWVDAPSPFGGTRALVFVPAAQLAAPAEHNAPEPQAATPVNTGVTTGGLPKRARRPAAPAAAPPAAAGPLARPTPAGAAGPGAVAAWSQGTRSGRAAAHGINPQQEEV</sequence>